<evidence type="ECO:0000313" key="1">
    <source>
        <dbReference type="Proteomes" id="UP000790787"/>
    </source>
</evidence>
<name>A0AC58RS21_TOBAC</name>
<dbReference type="Proteomes" id="UP000790787">
    <property type="component" value="Chromosome 1"/>
</dbReference>
<proteinExistence type="predicted"/>
<reference evidence="1" key="1">
    <citation type="journal article" date="2014" name="Nat. Commun.">
        <title>The tobacco genome sequence and its comparison with those of tomato and potato.</title>
        <authorList>
            <person name="Sierro N."/>
            <person name="Battey J.N."/>
            <person name="Ouadi S."/>
            <person name="Bakaher N."/>
            <person name="Bovet L."/>
            <person name="Willig A."/>
            <person name="Goepfert S."/>
            <person name="Peitsch M.C."/>
            <person name="Ivanov N.V."/>
        </authorList>
    </citation>
    <scope>NUCLEOTIDE SEQUENCE [LARGE SCALE GENOMIC DNA]</scope>
</reference>
<accession>A0AC58RS21</accession>
<organism evidence="1 2">
    <name type="scientific">Nicotiana tabacum</name>
    <name type="common">Common tobacco</name>
    <dbReference type="NCBI Taxonomy" id="4097"/>
    <lineage>
        <taxon>Eukaryota</taxon>
        <taxon>Viridiplantae</taxon>
        <taxon>Streptophyta</taxon>
        <taxon>Embryophyta</taxon>
        <taxon>Tracheophyta</taxon>
        <taxon>Spermatophyta</taxon>
        <taxon>Magnoliopsida</taxon>
        <taxon>eudicotyledons</taxon>
        <taxon>Gunneridae</taxon>
        <taxon>Pentapetalae</taxon>
        <taxon>asterids</taxon>
        <taxon>lamiids</taxon>
        <taxon>Solanales</taxon>
        <taxon>Solanaceae</taxon>
        <taxon>Nicotianoideae</taxon>
        <taxon>Nicotianeae</taxon>
        <taxon>Nicotiana</taxon>
    </lineage>
</organism>
<reference evidence="2" key="2">
    <citation type="submission" date="2025-08" db="UniProtKB">
        <authorList>
            <consortium name="RefSeq"/>
        </authorList>
    </citation>
    <scope>IDENTIFICATION</scope>
    <source>
        <tissue evidence="2">Leaf</tissue>
    </source>
</reference>
<protein>
    <submittedName>
        <fullName evidence="2">Mitochondrial protein AtMg00860</fullName>
    </submittedName>
</protein>
<keyword evidence="1" id="KW-1185">Reference proteome</keyword>
<gene>
    <name evidence="2" type="primary">LOC142162743</name>
</gene>
<evidence type="ECO:0000313" key="2">
    <source>
        <dbReference type="RefSeq" id="XP_075075531.1"/>
    </source>
</evidence>
<sequence>MTTKDIAKTTFKTHPGHYEYLVMPFGLTNAPSCFQSLMNNMFKEHLRKSILVFFDDILVFSKNMSEHLIHLRMTFELLVKHKIFERKSKCSFGASRIEYLGHIISAEGVATDPEKIAVVQSWPTPKNVRELRGFLGLAGYYRRFIKHYGVINRPLIEMLQKDVFQWSNKVEEVLNKLKTALTSAYVLALPNSLLIGQQDTTGSFYHARCNPLHFHNISSSH</sequence>
<dbReference type="RefSeq" id="XP_075075531.1">
    <property type="nucleotide sequence ID" value="XM_075219430.1"/>
</dbReference>